<evidence type="ECO:0000313" key="1">
    <source>
        <dbReference type="EMBL" id="GGA87407.1"/>
    </source>
</evidence>
<evidence type="ECO:0000313" key="2">
    <source>
        <dbReference type="Proteomes" id="UP000623419"/>
    </source>
</evidence>
<accession>A0ABQ1HTX7</accession>
<organism evidence="1 2">
    <name type="scientific">Arenimonas soli</name>
    <dbReference type="NCBI Taxonomy" id="2269504"/>
    <lineage>
        <taxon>Bacteria</taxon>
        <taxon>Pseudomonadati</taxon>
        <taxon>Pseudomonadota</taxon>
        <taxon>Gammaproteobacteria</taxon>
        <taxon>Lysobacterales</taxon>
        <taxon>Lysobacteraceae</taxon>
        <taxon>Arenimonas</taxon>
    </lineage>
</organism>
<dbReference type="EMBL" id="BMKC01000004">
    <property type="protein sequence ID" value="GGA87407.1"/>
    <property type="molecule type" value="Genomic_DNA"/>
</dbReference>
<sequence>MATMPPGRQQNSVTRIAHTRLLAIGARGAFMAGAVAWGGGVLGPADIGGTGGVVGSAAPHCSQALAPAVFWWPQLVQIMVFPWKVVAVHARAPRRGN</sequence>
<name>A0ABQ1HTX7_9GAMM</name>
<proteinExistence type="predicted"/>
<gene>
    <name evidence="1" type="ORF">GCM10011521_27280</name>
</gene>
<protein>
    <submittedName>
        <fullName evidence="1">Uncharacterized protein</fullName>
    </submittedName>
</protein>
<reference evidence="2" key="1">
    <citation type="journal article" date="2019" name="Int. J. Syst. Evol. Microbiol.">
        <title>The Global Catalogue of Microorganisms (GCM) 10K type strain sequencing project: providing services to taxonomists for standard genome sequencing and annotation.</title>
        <authorList>
            <consortium name="The Broad Institute Genomics Platform"/>
            <consortium name="The Broad Institute Genome Sequencing Center for Infectious Disease"/>
            <person name="Wu L."/>
            <person name="Ma J."/>
        </authorList>
    </citation>
    <scope>NUCLEOTIDE SEQUENCE [LARGE SCALE GENOMIC DNA]</scope>
    <source>
        <strain evidence="2">CGMCC 1.15905</strain>
    </source>
</reference>
<comment type="caution">
    <text evidence="1">The sequence shown here is derived from an EMBL/GenBank/DDBJ whole genome shotgun (WGS) entry which is preliminary data.</text>
</comment>
<dbReference type="Proteomes" id="UP000623419">
    <property type="component" value="Unassembled WGS sequence"/>
</dbReference>
<keyword evidence="2" id="KW-1185">Reference proteome</keyword>